<dbReference type="Proteomes" id="UP000017984">
    <property type="component" value="Chromosome"/>
</dbReference>
<dbReference type="HOGENOM" id="CLU_2132203_0_0_11"/>
<keyword evidence="2" id="KW-1185">Reference proteome</keyword>
<dbReference type="PANTHER" id="PTHR32208">
    <property type="entry name" value="SECRETED PROTEIN-RELATED"/>
    <property type="match status" value="1"/>
</dbReference>
<dbReference type="EMBL" id="AWQX01000391">
    <property type="protein sequence ID" value="EST18448.1"/>
    <property type="molecule type" value="Genomic_DNA"/>
</dbReference>
<dbReference type="AlphaFoldDB" id="V6JFH0"/>
<accession>V6JFH0</accession>
<evidence type="ECO:0000313" key="2">
    <source>
        <dbReference type="Proteomes" id="UP000017984"/>
    </source>
</evidence>
<dbReference type="PATRIC" id="fig|1352936.5.peg.9312"/>
<dbReference type="InterPro" id="IPR037293">
    <property type="entry name" value="Gal_Oxidase_central_sf"/>
</dbReference>
<protein>
    <recommendedName>
        <fullName evidence="3">Galactose oxidase-like Early set domain-containing protein</fullName>
    </recommendedName>
</protein>
<evidence type="ECO:0008006" key="3">
    <source>
        <dbReference type="Google" id="ProtNLM"/>
    </source>
</evidence>
<organism evidence="1 2">
    <name type="scientific">Streptomyces roseochromogenus subsp. oscitans DS 12.976</name>
    <dbReference type="NCBI Taxonomy" id="1352936"/>
    <lineage>
        <taxon>Bacteria</taxon>
        <taxon>Bacillati</taxon>
        <taxon>Actinomycetota</taxon>
        <taxon>Actinomycetes</taxon>
        <taxon>Kitasatosporales</taxon>
        <taxon>Streptomycetaceae</taxon>
        <taxon>Streptomyces</taxon>
    </lineage>
</organism>
<dbReference type="STRING" id="1352936.M878_44840"/>
<gene>
    <name evidence="1" type="ORF">M878_44840</name>
</gene>
<name>V6JFH0_STRRC</name>
<sequence>MRRVADPEVGRNYHSGSILLPDGRVLAFGGDSLFADKTKSRPGRFEQRLEIYTSPYLYRNSRPALAGGHSTISLGATATFRTPDASAIKTARLIHPSSTTHVTESSSAPSPWV</sequence>
<dbReference type="Gene3D" id="2.130.10.80">
    <property type="entry name" value="Galactose oxidase/kelch, beta-propeller"/>
    <property type="match status" value="1"/>
</dbReference>
<proteinExistence type="predicted"/>
<reference evidence="1 2" key="1">
    <citation type="journal article" date="2014" name="Genome Announc.">
        <title>Draft Genome Sequence of Streptomyces roseochromogenes subsp. oscitans DS 12.976, Producer of the Aminocoumarin Antibiotic Clorobiocin.</title>
        <authorList>
            <person name="Ruckert C."/>
            <person name="Kalinowski J."/>
            <person name="Heide L."/>
            <person name="Apel A.K."/>
        </authorList>
    </citation>
    <scope>NUCLEOTIDE SEQUENCE [LARGE SCALE GENOMIC DNA]</scope>
    <source>
        <strain evidence="1 2">DS 12.976</strain>
    </source>
</reference>
<evidence type="ECO:0000313" key="1">
    <source>
        <dbReference type="EMBL" id="EST18448.1"/>
    </source>
</evidence>
<dbReference type="PANTHER" id="PTHR32208:SF21">
    <property type="entry name" value="LOW QUALITY PROTEIN: ALDEHYDE OXIDASE GLOX-LIKE"/>
    <property type="match status" value="1"/>
</dbReference>
<comment type="caution">
    <text evidence="1">The sequence shown here is derived from an EMBL/GenBank/DDBJ whole genome shotgun (WGS) entry which is preliminary data.</text>
</comment>